<reference evidence="9" key="1">
    <citation type="journal article" date="2022" name="bioRxiv">
        <title>Deciphering the potential niche of two novel black yeast fungi from a biological soil crust based on their genomes, phenotypes, and melanin regulation.</title>
        <authorList>
            <consortium name="DOE Joint Genome Institute"/>
            <person name="Carr E.C."/>
            <person name="Barton Q."/>
            <person name="Grambo S."/>
            <person name="Sullivan M."/>
            <person name="Renfro C.M."/>
            <person name="Kuo A."/>
            <person name="Pangilinan J."/>
            <person name="Lipzen A."/>
            <person name="Keymanesh K."/>
            <person name="Savage E."/>
            <person name="Barry K."/>
            <person name="Grigoriev I.V."/>
            <person name="Riekhof W.R."/>
            <person name="Harris S.S."/>
        </authorList>
    </citation>
    <scope>NUCLEOTIDE SEQUENCE</scope>
    <source>
        <strain evidence="9">JF 03-4F</strain>
    </source>
</reference>
<feature type="region of interest" description="Disordered" evidence="7">
    <location>
        <begin position="254"/>
        <end position="280"/>
    </location>
</feature>
<accession>A0AAN6DRZ8</accession>
<dbReference type="GO" id="GO:0003677">
    <property type="term" value="F:DNA binding"/>
    <property type="evidence" value="ECO:0007669"/>
    <property type="project" value="UniProtKB-KW"/>
</dbReference>
<keyword evidence="4" id="KW-0238">DNA-binding</keyword>
<comment type="caution">
    <text evidence="9">The sequence shown here is derived from an EMBL/GenBank/DDBJ whole genome shotgun (WGS) entry which is preliminary data.</text>
</comment>
<dbReference type="PANTHER" id="PTHR47660:SF2">
    <property type="entry name" value="TRANSCRIPTION FACTOR WITH C2H2 AND ZN(2)-CYS(6) DNA BINDING DOMAIN (EUROFUNG)"/>
    <property type="match status" value="1"/>
</dbReference>
<protein>
    <recommendedName>
        <fullName evidence="8">Zn(2)-C6 fungal-type domain-containing protein</fullName>
    </recommendedName>
</protein>
<evidence type="ECO:0000256" key="3">
    <source>
        <dbReference type="ARBA" id="ARBA00023015"/>
    </source>
</evidence>
<dbReference type="Pfam" id="PF00172">
    <property type="entry name" value="Zn_clus"/>
    <property type="match status" value="1"/>
</dbReference>
<keyword evidence="2" id="KW-0862">Zinc</keyword>
<evidence type="ECO:0000256" key="4">
    <source>
        <dbReference type="ARBA" id="ARBA00023125"/>
    </source>
</evidence>
<dbReference type="GO" id="GO:0008270">
    <property type="term" value="F:zinc ion binding"/>
    <property type="evidence" value="ECO:0007669"/>
    <property type="project" value="InterPro"/>
</dbReference>
<evidence type="ECO:0000256" key="6">
    <source>
        <dbReference type="ARBA" id="ARBA00023242"/>
    </source>
</evidence>
<dbReference type="Gene3D" id="4.10.240.10">
    <property type="entry name" value="Zn(2)-C6 fungal-type DNA-binding domain"/>
    <property type="match status" value="1"/>
</dbReference>
<evidence type="ECO:0000256" key="5">
    <source>
        <dbReference type="ARBA" id="ARBA00023163"/>
    </source>
</evidence>
<keyword evidence="6" id="KW-0539">Nucleus</keyword>
<dbReference type="PROSITE" id="PS50048">
    <property type="entry name" value="ZN2_CY6_FUNGAL_2"/>
    <property type="match status" value="1"/>
</dbReference>
<dbReference type="EMBL" id="MU404356">
    <property type="protein sequence ID" value="KAI1611624.1"/>
    <property type="molecule type" value="Genomic_DNA"/>
</dbReference>
<evidence type="ECO:0000313" key="10">
    <source>
        <dbReference type="Proteomes" id="UP001203852"/>
    </source>
</evidence>
<proteinExistence type="predicted"/>
<dbReference type="Proteomes" id="UP001203852">
    <property type="component" value="Unassembled WGS sequence"/>
</dbReference>
<dbReference type="PROSITE" id="PS00463">
    <property type="entry name" value="ZN2_CY6_FUNGAL_1"/>
    <property type="match status" value="1"/>
</dbReference>
<dbReference type="GO" id="GO:0000981">
    <property type="term" value="F:DNA-binding transcription factor activity, RNA polymerase II-specific"/>
    <property type="evidence" value="ECO:0007669"/>
    <property type="project" value="InterPro"/>
</dbReference>
<sequence>MDSPTERMPIACVHCAKAKAKCDKKVPCSRCVSKQIVCQSRATRRSSHNPNRRNNPPPPLTRPHSERALHSSASFQVSPLTHFSAPPPPQHGHPHVNGISPHVMSPNTIPPHRLSLSDGSHPVPIAPAMFTPDMDSQMPRNPFSHTPPEMTIPVTPMMPNMPQMESFIQMQGTPYDHDSDNHFLAMGGAQASMIDFDATNFFPEFMTPPPGMLHDTNDQFLMSGKMGMHTPNQMHFHMQMQEGSTPFALRLDLESPQNQPHRPPTAVGLSPSSSSTTSGLQEPDAVLAAHHAWPFFQCNRVEKYSFAPPKTAAIYLEGLAQTLRNQSTWTAWTAQLDESCLDISTERKIATEPIVGWSREKLLAITQGFLHKALDIHKADHAARDDSPSSPDSSRDAFLMLPPTDVMQYFLRSYVVRYEPYYSSIPAGRLNPNVLMQGNNSKAASLLILLMVASGASATATVEARYVASGLTEACRLSLFDTIEKDVLQSREVLVLRSGLLFTCLAAWSGDKWHMDMAMGQRGMYLAMLDHSGMLKGTDSSIDISKCKQDPEKAWEEWIEQEGRHRLAHSWVTVDQEISLFSDTTPLISLVDIQAPMPDADDLWHADSANGWLGLFEKVHGDTYQNPASLRDFFTSFIDGELAGKELSPTQLRLLLHPLQAQVCQLRQFIACLPDGGGHNATRGVSRAASKARLEEISSLLQQWYTISKQSFSGNKGTCWTTCANLIMYHLISLNAITSFKDIEQFARRDVALGAFRSASWLQMRCIDHPQEAYFHCGQILRLIRSMPRPVRPPWWAGAVYRVALTGWATSMASGTSRFSPMQTQAEPDKPFAIDDLTPENEAISRYIKYQEGTPMLSRSDGSLAPIAVPSNVLEHCIEVLEDDSSMRLADGIKRKLRMFMASWKDGN</sequence>
<keyword evidence="5" id="KW-0804">Transcription</keyword>
<dbReference type="PANTHER" id="PTHR47660">
    <property type="entry name" value="TRANSCRIPTION FACTOR WITH C2H2 AND ZN(2)-CYS(6) DNA BINDING DOMAIN (EUROFUNG)-RELATED-RELATED"/>
    <property type="match status" value="1"/>
</dbReference>
<evidence type="ECO:0000256" key="2">
    <source>
        <dbReference type="ARBA" id="ARBA00022833"/>
    </source>
</evidence>
<name>A0AAN6DRZ8_9EURO</name>
<dbReference type="AlphaFoldDB" id="A0AAN6DRZ8"/>
<evidence type="ECO:0000259" key="8">
    <source>
        <dbReference type="PROSITE" id="PS50048"/>
    </source>
</evidence>
<gene>
    <name evidence="9" type="ORF">EDD36DRAFT_385349</name>
</gene>
<dbReference type="GO" id="GO:0006351">
    <property type="term" value="P:DNA-templated transcription"/>
    <property type="evidence" value="ECO:0007669"/>
    <property type="project" value="InterPro"/>
</dbReference>
<evidence type="ECO:0000256" key="1">
    <source>
        <dbReference type="ARBA" id="ARBA00022723"/>
    </source>
</evidence>
<dbReference type="InterPro" id="IPR036864">
    <property type="entry name" value="Zn2-C6_fun-type_DNA-bd_sf"/>
</dbReference>
<dbReference type="Pfam" id="PF04082">
    <property type="entry name" value="Fungal_trans"/>
    <property type="match status" value="1"/>
</dbReference>
<keyword evidence="3" id="KW-0805">Transcription regulation</keyword>
<dbReference type="InterPro" id="IPR007219">
    <property type="entry name" value="XnlR_reg_dom"/>
</dbReference>
<keyword evidence="10" id="KW-1185">Reference proteome</keyword>
<feature type="compositionally biased region" description="Basic residues" evidence="7">
    <location>
        <begin position="42"/>
        <end position="51"/>
    </location>
</feature>
<dbReference type="SUPFAM" id="SSF57701">
    <property type="entry name" value="Zn2/Cys6 DNA-binding domain"/>
    <property type="match status" value="1"/>
</dbReference>
<evidence type="ECO:0000256" key="7">
    <source>
        <dbReference type="SAM" id="MobiDB-lite"/>
    </source>
</evidence>
<feature type="compositionally biased region" description="Polar residues" evidence="7">
    <location>
        <begin position="71"/>
        <end position="81"/>
    </location>
</feature>
<organism evidence="9 10">
    <name type="scientific">Exophiala viscosa</name>
    <dbReference type="NCBI Taxonomy" id="2486360"/>
    <lineage>
        <taxon>Eukaryota</taxon>
        <taxon>Fungi</taxon>
        <taxon>Dikarya</taxon>
        <taxon>Ascomycota</taxon>
        <taxon>Pezizomycotina</taxon>
        <taxon>Eurotiomycetes</taxon>
        <taxon>Chaetothyriomycetidae</taxon>
        <taxon>Chaetothyriales</taxon>
        <taxon>Herpotrichiellaceae</taxon>
        <taxon>Exophiala</taxon>
    </lineage>
</organism>
<dbReference type="InterPro" id="IPR001138">
    <property type="entry name" value="Zn2Cys6_DnaBD"/>
</dbReference>
<evidence type="ECO:0000313" key="9">
    <source>
        <dbReference type="EMBL" id="KAI1611624.1"/>
    </source>
</evidence>
<feature type="region of interest" description="Disordered" evidence="7">
    <location>
        <begin position="39"/>
        <end position="103"/>
    </location>
</feature>
<feature type="domain" description="Zn(2)-C6 fungal-type" evidence="8">
    <location>
        <begin position="11"/>
        <end position="38"/>
    </location>
</feature>
<keyword evidence="1" id="KW-0479">Metal-binding</keyword>